<dbReference type="EMBL" id="KZ149991">
    <property type="protein sequence ID" value="PZC75578.1"/>
    <property type="molecule type" value="Genomic_DNA"/>
</dbReference>
<evidence type="ECO:0000313" key="1">
    <source>
        <dbReference type="EMBL" id="PZC75578.1"/>
    </source>
</evidence>
<gene>
    <name evidence="1" type="primary">HaOG205937</name>
    <name evidence="1" type="ORF">B5X24_HaOG205937</name>
</gene>
<evidence type="ECO:0000313" key="2">
    <source>
        <dbReference type="Proteomes" id="UP000249218"/>
    </source>
</evidence>
<sequence>MEEITTQDVRCNAKNEKDDKILYNNYRTNCGLCCVCHTPPSHSRTYYGHIFCTDCFYKYIFSPSKTDCSGDITKLEIQKEDPED</sequence>
<dbReference type="Proteomes" id="UP000249218">
    <property type="component" value="Unassembled WGS sequence"/>
</dbReference>
<protein>
    <submittedName>
        <fullName evidence="1">Uncharacterized protein</fullName>
    </submittedName>
</protein>
<keyword evidence="2" id="KW-1185">Reference proteome</keyword>
<reference evidence="1 2" key="1">
    <citation type="journal article" date="2017" name="BMC Biol.">
        <title>Genomic innovations, transcriptional plasticity and gene loss underlying the evolution and divergence of two highly polyphagous and invasive Helicoverpa pest species.</title>
        <authorList>
            <person name="Pearce S.L."/>
            <person name="Clarke D.F."/>
            <person name="East P.D."/>
            <person name="Elfekih S."/>
            <person name="Gordon K.H."/>
            <person name="Jermiin L.S."/>
            <person name="McGaughran A."/>
            <person name="Oakeshott J.G."/>
            <person name="Papanikolaou A."/>
            <person name="Perera O.P."/>
            <person name="Rane R.V."/>
            <person name="Richards S."/>
            <person name="Tay W.T."/>
            <person name="Walsh T.K."/>
            <person name="Anderson A."/>
            <person name="Anderson C.J."/>
            <person name="Asgari S."/>
            <person name="Board P.G."/>
            <person name="Bretschneider A."/>
            <person name="Campbell P.M."/>
            <person name="Chertemps T."/>
            <person name="Christeller J.T."/>
            <person name="Coppin C.W."/>
            <person name="Downes S.J."/>
            <person name="Duan G."/>
            <person name="Farnsworth C.A."/>
            <person name="Good R.T."/>
            <person name="Han L.B."/>
            <person name="Han Y.C."/>
            <person name="Hatje K."/>
            <person name="Horne I."/>
            <person name="Huang Y.P."/>
            <person name="Hughes D.S."/>
            <person name="Jacquin-Joly E."/>
            <person name="James W."/>
            <person name="Jhangiani S."/>
            <person name="Kollmar M."/>
            <person name="Kuwar S.S."/>
            <person name="Li S."/>
            <person name="Liu N.Y."/>
            <person name="Maibeche M.T."/>
            <person name="Miller J.R."/>
            <person name="Montagne N."/>
            <person name="Perry T."/>
            <person name="Qu J."/>
            <person name="Song S.V."/>
            <person name="Sutton G.G."/>
            <person name="Vogel H."/>
            <person name="Walenz B.P."/>
            <person name="Xu W."/>
            <person name="Zhang H.J."/>
            <person name="Zou Z."/>
            <person name="Batterham P."/>
            <person name="Edwards O.R."/>
            <person name="Feyereisen R."/>
            <person name="Gibbs R.A."/>
            <person name="Heckel D.G."/>
            <person name="McGrath A."/>
            <person name="Robin C."/>
            <person name="Scherer S.E."/>
            <person name="Worley K.C."/>
            <person name="Wu Y.D."/>
        </authorList>
    </citation>
    <scope>NUCLEOTIDE SEQUENCE [LARGE SCALE GENOMIC DNA]</scope>
    <source>
        <strain evidence="1">Harm_GR_Male_#8</strain>
        <tissue evidence="1">Whole organism</tissue>
    </source>
</reference>
<organism evidence="1 2">
    <name type="scientific">Helicoverpa armigera</name>
    <name type="common">Cotton bollworm</name>
    <name type="synonym">Heliothis armigera</name>
    <dbReference type="NCBI Taxonomy" id="29058"/>
    <lineage>
        <taxon>Eukaryota</taxon>
        <taxon>Metazoa</taxon>
        <taxon>Ecdysozoa</taxon>
        <taxon>Arthropoda</taxon>
        <taxon>Hexapoda</taxon>
        <taxon>Insecta</taxon>
        <taxon>Pterygota</taxon>
        <taxon>Neoptera</taxon>
        <taxon>Endopterygota</taxon>
        <taxon>Lepidoptera</taxon>
        <taxon>Glossata</taxon>
        <taxon>Ditrysia</taxon>
        <taxon>Noctuoidea</taxon>
        <taxon>Noctuidae</taxon>
        <taxon>Heliothinae</taxon>
        <taxon>Helicoverpa</taxon>
    </lineage>
</organism>
<proteinExistence type="predicted"/>
<name>A0A2W1BL08_HELAM</name>
<dbReference type="AlphaFoldDB" id="A0A2W1BL08"/>
<accession>A0A2W1BL08</accession>